<keyword evidence="10" id="KW-1185">Reference proteome</keyword>
<proteinExistence type="inferred from homology"/>
<evidence type="ECO:0000256" key="8">
    <source>
        <dbReference type="RuleBase" id="RU361169"/>
    </source>
</evidence>
<comment type="subcellular location">
    <subcellularLocation>
        <location evidence="1">Secreted</location>
        <location evidence="1">Cell wall</location>
    </subcellularLocation>
</comment>
<keyword evidence="7" id="KW-0961">Cell wall biogenesis/degradation</keyword>
<accession>A0A392PY12</accession>
<protein>
    <submittedName>
        <fullName evidence="9">Polygalacturonase</fullName>
    </submittedName>
</protein>
<comment type="caution">
    <text evidence="9">The sequence shown here is derived from an EMBL/GenBank/DDBJ whole genome shotgun (WGS) entry which is preliminary data.</text>
</comment>
<dbReference type="GO" id="GO:0004650">
    <property type="term" value="F:polygalacturonase activity"/>
    <property type="evidence" value="ECO:0007669"/>
    <property type="project" value="InterPro"/>
</dbReference>
<dbReference type="EMBL" id="LXQA010100735">
    <property type="protein sequence ID" value="MCI16409.1"/>
    <property type="molecule type" value="Genomic_DNA"/>
</dbReference>
<keyword evidence="6 8" id="KW-0326">Glycosidase</keyword>
<evidence type="ECO:0000256" key="6">
    <source>
        <dbReference type="ARBA" id="ARBA00023295"/>
    </source>
</evidence>
<evidence type="ECO:0000256" key="2">
    <source>
        <dbReference type="ARBA" id="ARBA00008834"/>
    </source>
</evidence>
<evidence type="ECO:0000256" key="1">
    <source>
        <dbReference type="ARBA" id="ARBA00004191"/>
    </source>
</evidence>
<dbReference type="Pfam" id="PF00295">
    <property type="entry name" value="Glyco_hydro_28"/>
    <property type="match status" value="1"/>
</dbReference>
<evidence type="ECO:0000256" key="7">
    <source>
        <dbReference type="ARBA" id="ARBA00023316"/>
    </source>
</evidence>
<dbReference type="GO" id="GO:0071555">
    <property type="term" value="P:cell wall organization"/>
    <property type="evidence" value="ECO:0007669"/>
    <property type="project" value="UniProtKB-KW"/>
</dbReference>
<dbReference type="AlphaFoldDB" id="A0A392PY12"/>
<dbReference type="SUPFAM" id="SSF51126">
    <property type="entry name" value="Pectin lyase-like"/>
    <property type="match status" value="1"/>
</dbReference>
<reference evidence="9 10" key="1">
    <citation type="journal article" date="2018" name="Front. Plant Sci.">
        <title>Red Clover (Trifolium pratense) and Zigzag Clover (T. medium) - A Picture of Genomic Similarities and Differences.</title>
        <authorList>
            <person name="Dluhosova J."/>
            <person name="Istvanek J."/>
            <person name="Nedelnik J."/>
            <person name="Repkova J."/>
        </authorList>
    </citation>
    <scope>NUCLEOTIDE SEQUENCE [LARGE SCALE GENOMIC DNA]</scope>
    <source>
        <strain evidence="10">cv. 10/8</strain>
        <tissue evidence="9">Leaf</tissue>
    </source>
</reference>
<dbReference type="InterPro" id="IPR000743">
    <property type="entry name" value="Glyco_hydro_28"/>
</dbReference>
<organism evidence="9 10">
    <name type="scientific">Trifolium medium</name>
    <dbReference type="NCBI Taxonomy" id="97028"/>
    <lineage>
        <taxon>Eukaryota</taxon>
        <taxon>Viridiplantae</taxon>
        <taxon>Streptophyta</taxon>
        <taxon>Embryophyta</taxon>
        <taxon>Tracheophyta</taxon>
        <taxon>Spermatophyta</taxon>
        <taxon>Magnoliopsida</taxon>
        <taxon>eudicotyledons</taxon>
        <taxon>Gunneridae</taxon>
        <taxon>Pentapetalae</taxon>
        <taxon>rosids</taxon>
        <taxon>fabids</taxon>
        <taxon>Fabales</taxon>
        <taxon>Fabaceae</taxon>
        <taxon>Papilionoideae</taxon>
        <taxon>50 kb inversion clade</taxon>
        <taxon>NPAAA clade</taxon>
        <taxon>Hologalegina</taxon>
        <taxon>IRL clade</taxon>
        <taxon>Trifolieae</taxon>
        <taxon>Trifolium</taxon>
    </lineage>
</organism>
<dbReference type="Proteomes" id="UP000265520">
    <property type="component" value="Unassembled WGS sequence"/>
</dbReference>
<sequence>MAACKNSTKPATLLIPQGTFRTGQTLFAGPCTSPKPITVEVIGTLTATSDLSEYYSPEWINFLSVDELVLKGSGVFDGKGTTSWPYNDCKKTGDNCAPLPSNLKFDKVNNSIVKDITSLNSKEFHFHLHGCSNVSFNNLTITAPGNSPNTDGMHISS</sequence>
<dbReference type="PANTHER" id="PTHR31375">
    <property type="match status" value="1"/>
</dbReference>
<keyword evidence="5 8" id="KW-0378">Hydrolase</keyword>
<dbReference type="GO" id="GO:0005975">
    <property type="term" value="P:carbohydrate metabolic process"/>
    <property type="evidence" value="ECO:0007669"/>
    <property type="project" value="InterPro"/>
</dbReference>
<evidence type="ECO:0000313" key="10">
    <source>
        <dbReference type="Proteomes" id="UP000265520"/>
    </source>
</evidence>
<gene>
    <name evidence="9" type="ORF">A2U01_0037551</name>
</gene>
<dbReference type="InterPro" id="IPR011050">
    <property type="entry name" value="Pectin_lyase_fold/virulence"/>
</dbReference>
<evidence type="ECO:0000313" key="9">
    <source>
        <dbReference type="EMBL" id="MCI16409.1"/>
    </source>
</evidence>
<dbReference type="Gene3D" id="2.160.20.10">
    <property type="entry name" value="Single-stranded right-handed beta-helix, Pectin lyase-like"/>
    <property type="match status" value="1"/>
</dbReference>
<evidence type="ECO:0000256" key="3">
    <source>
        <dbReference type="ARBA" id="ARBA00022512"/>
    </source>
</evidence>
<name>A0A392PY12_9FABA</name>
<dbReference type="InterPro" id="IPR012334">
    <property type="entry name" value="Pectin_lyas_fold"/>
</dbReference>
<keyword evidence="4" id="KW-0964">Secreted</keyword>
<keyword evidence="3" id="KW-0134">Cell wall</keyword>
<feature type="non-terminal residue" evidence="9">
    <location>
        <position position="157"/>
    </location>
</feature>
<evidence type="ECO:0000256" key="4">
    <source>
        <dbReference type="ARBA" id="ARBA00022525"/>
    </source>
</evidence>
<comment type="similarity">
    <text evidence="2 8">Belongs to the glycosyl hydrolase 28 family.</text>
</comment>
<evidence type="ECO:0000256" key="5">
    <source>
        <dbReference type="ARBA" id="ARBA00022801"/>
    </source>
</evidence>